<dbReference type="InterPro" id="IPR050320">
    <property type="entry name" value="N5-glutamine_MTase"/>
</dbReference>
<protein>
    <recommendedName>
        <fullName evidence="4">Methyltransferase small domain-containing protein</fullName>
    </recommendedName>
</protein>
<dbReference type="GO" id="GO:0032259">
    <property type="term" value="P:methylation"/>
    <property type="evidence" value="ECO:0007669"/>
    <property type="project" value="InterPro"/>
</dbReference>
<dbReference type="PANTHER" id="PTHR18895">
    <property type="entry name" value="HEMK METHYLTRANSFERASE"/>
    <property type="match status" value="1"/>
</dbReference>
<dbReference type="PROSITE" id="PS00092">
    <property type="entry name" value="N6_MTASE"/>
    <property type="match status" value="1"/>
</dbReference>
<evidence type="ECO:0000313" key="2">
    <source>
        <dbReference type="EMBL" id="GAO48032.1"/>
    </source>
</evidence>
<dbReference type="CDD" id="cd02440">
    <property type="entry name" value="AdoMet_MTases"/>
    <property type="match status" value="1"/>
</dbReference>
<sequence length="401" mass="44627">MHQPTSSISPRTDARILEQTSPPTRKMNKTQAIHGLLEYLEGKEYFFLTPTPETHALVDQKLRKNDDVTAKCLTDVFGWSMEFEMPLEDFPESLLLKLRDENLIQKKAENRYWSTIRVSTLYPPGPYLPSSSALPRNLYTHSAFPTHDQSAVFFGPDTYRFLRFMTQAYKHFGHLLPKDPIPQAADVGTGGGAGAIHLRHLLGRYARVYGLDLSPKAIELAGINARYIFPLNTTGPAPPDFAESDILSGLPRPYPPSHPNFVPGVDREHDPGLDLLVCNPPYIASATQTYAAGGTAKSGLDLPLRILAEALGEKGVRVGGMVWFYTGVPVPIRGRRKDMFYEEVEIMTADGEGGKGYKWEVLEYDVMDVDIFGCEMETHEGPYKGIGRIQAIGCVLQKVEV</sequence>
<dbReference type="PANTHER" id="PTHR18895:SF74">
    <property type="entry name" value="MTRF1L RELEASE FACTOR GLUTAMINE METHYLTRANSFERASE"/>
    <property type="match status" value="1"/>
</dbReference>
<dbReference type="InterPro" id="IPR029063">
    <property type="entry name" value="SAM-dependent_MTases_sf"/>
</dbReference>
<name>A0A0E9NDV0_SAICN</name>
<evidence type="ECO:0000313" key="3">
    <source>
        <dbReference type="Proteomes" id="UP000033140"/>
    </source>
</evidence>
<keyword evidence="3" id="KW-1185">Reference proteome</keyword>
<dbReference type="InterPro" id="IPR002052">
    <property type="entry name" value="DNA_methylase_N6_adenine_CS"/>
</dbReference>
<dbReference type="GO" id="GO:0005739">
    <property type="term" value="C:mitochondrion"/>
    <property type="evidence" value="ECO:0007669"/>
    <property type="project" value="TreeGrafter"/>
</dbReference>
<dbReference type="Gene3D" id="3.40.50.150">
    <property type="entry name" value="Vaccinia Virus protein VP39"/>
    <property type="match status" value="1"/>
</dbReference>
<dbReference type="Proteomes" id="UP000033140">
    <property type="component" value="Unassembled WGS sequence"/>
</dbReference>
<dbReference type="AlphaFoldDB" id="A0A0E9NDV0"/>
<dbReference type="GO" id="GO:0008168">
    <property type="term" value="F:methyltransferase activity"/>
    <property type="evidence" value="ECO:0007669"/>
    <property type="project" value="InterPro"/>
</dbReference>
<reference evidence="2 3" key="1">
    <citation type="journal article" date="2011" name="J. Gen. Appl. Microbiol.">
        <title>Draft genome sequencing of the enigmatic yeast Saitoella complicata.</title>
        <authorList>
            <person name="Nishida H."/>
            <person name="Hamamoto M."/>
            <person name="Sugiyama J."/>
        </authorList>
    </citation>
    <scope>NUCLEOTIDE SEQUENCE [LARGE SCALE GENOMIC DNA]</scope>
    <source>
        <strain evidence="2 3">NRRL Y-17804</strain>
    </source>
</reference>
<evidence type="ECO:0000256" key="1">
    <source>
        <dbReference type="SAM" id="MobiDB-lite"/>
    </source>
</evidence>
<reference evidence="2 3" key="2">
    <citation type="journal article" date="2014" name="J. Gen. Appl. Microbiol.">
        <title>The early diverging ascomycetous budding yeast Saitoella complicata has three histone deacetylases belonging to the Clr6, Hos2, and Rpd3 lineages.</title>
        <authorList>
            <person name="Nishida H."/>
            <person name="Matsumoto T."/>
            <person name="Kondo S."/>
            <person name="Hamamoto M."/>
            <person name="Yoshikawa H."/>
        </authorList>
    </citation>
    <scope>NUCLEOTIDE SEQUENCE [LARGE SCALE GENOMIC DNA]</scope>
    <source>
        <strain evidence="2 3">NRRL Y-17804</strain>
    </source>
</reference>
<proteinExistence type="predicted"/>
<accession>A0A0E9NDV0</accession>
<evidence type="ECO:0008006" key="4">
    <source>
        <dbReference type="Google" id="ProtNLM"/>
    </source>
</evidence>
<feature type="compositionally biased region" description="Polar residues" evidence="1">
    <location>
        <begin position="1"/>
        <end position="10"/>
    </location>
</feature>
<reference evidence="2 3" key="3">
    <citation type="journal article" date="2015" name="Genome Announc.">
        <title>Draft Genome Sequence of the Archiascomycetous Yeast Saitoella complicata.</title>
        <authorList>
            <person name="Yamauchi K."/>
            <person name="Kondo S."/>
            <person name="Hamamoto M."/>
            <person name="Takahashi Y."/>
            <person name="Ogura Y."/>
            <person name="Hayashi T."/>
            <person name="Nishida H."/>
        </authorList>
    </citation>
    <scope>NUCLEOTIDE SEQUENCE [LARGE SCALE GENOMIC DNA]</scope>
    <source>
        <strain evidence="2 3">NRRL Y-17804</strain>
    </source>
</reference>
<dbReference type="SUPFAM" id="SSF53335">
    <property type="entry name" value="S-adenosyl-L-methionine-dependent methyltransferases"/>
    <property type="match status" value="1"/>
</dbReference>
<feature type="region of interest" description="Disordered" evidence="1">
    <location>
        <begin position="1"/>
        <end position="24"/>
    </location>
</feature>
<dbReference type="OMA" id="NPPFMVD"/>
<dbReference type="EMBL" id="BACD03000012">
    <property type="protein sequence ID" value="GAO48032.1"/>
    <property type="molecule type" value="Genomic_DNA"/>
</dbReference>
<dbReference type="GO" id="GO:0003676">
    <property type="term" value="F:nucleic acid binding"/>
    <property type="evidence" value="ECO:0007669"/>
    <property type="project" value="InterPro"/>
</dbReference>
<organism evidence="2 3">
    <name type="scientific">Saitoella complicata (strain BCRC 22490 / CBS 7301 / JCM 7358 / NBRC 10748 / NRRL Y-17804)</name>
    <dbReference type="NCBI Taxonomy" id="698492"/>
    <lineage>
        <taxon>Eukaryota</taxon>
        <taxon>Fungi</taxon>
        <taxon>Dikarya</taxon>
        <taxon>Ascomycota</taxon>
        <taxon>Taphrinomycotina</taxon>
        <taxon>Taphrinomycotina incertae sedis</taxon>
        <taxon>Saitoella</taxon>
    </lineage>
</organism>
<comment type="caution">
    <text evidence="2">The sequence shown here is derived from an EMBL/GenBank/DDBJ whole genome shotgun (WGS) entry which is preliminary data.</text>
</comment>
<gene>
    <name evidence="2" type="ORF">G7K_2220-t1</name>
</gene>